<dbReference type="InterPro" id="IPR004134">
    <property type="entry name" value="Peptidase_C1B"/>
</dbReference>
<sequence>MKTSVAIIMVLSVLFSTQNAQGQITVKCPVYRFEYTKMLPATPVKDQAVTGTCWSFATTSFFESELIRMGKGEYDLSEMHTVRYNYINRVKDNFIKRGKGNLQEGSLSNMLFNVVEQYGMVPEEVYTGINYDSQKHNHTLLNEYINAIAQVPIKNKEVTPEFDKILNSILDTYLGQVPAKFTYKGKEYTPQSFYQSLGINTNDYVFLTSFTHHPYYQQFLLEIPDNWNGSRYFNLPLDELMQIMDNAIAKGYTVCWGGDMSERSYSDKMGIAMLPTAEELATEHGAKLSFDRIYKEERTDATSRQKGFETFVTTDDHLMHLIGKAKDKNGTTYYVVKNSWKPETNRFGGYNHMSLEFTKAKTVYIVVHKEAIPAEILNKFIPRIN</sequence>
<dbReference type="EC" id="3.4.22.40" evidence="5"/>
<comment type="caution">
    <text evidence="5">The sequence shown here is derived from an EMBL/GenBank/DDBJ whole genome shotgun (WGS) entry which is preliminary data.</text>
</comment>
<organism evidence="5">
    <name type="scientific">bioreactor metagenome</name>
    <dbReference type="NCBI Taxonomy" id="1076179"/>
    <lineage>
        <taxon>unclassified sequences</taxon>
        <taxon>metagenomes</taxon>
        <taxon>ecological metagenomes</taxon>
    </lineage>
</organism>
<gene>
    <name evidence="5" type="primary">pepC_5</name>
    <name evidence="5" type="ORF">SDC9_81433</name>
</gene>
<accession>A0A644Z7Z8</accession>
<dbReference type="GO" id="GO:0043418">
    <property type="term" value="P:homocysteine catabolic process"/>
    <property type="evidence" value="ECO:0007669"/>
    <property type="project" value="TreeGrafter"/>
</dbReference>
<dbReference type="PIRSF" id="PIRSF005700">
    <property type="entry name" value="PepC"/>
    <property type="match status" value="1"/>
</dbReference>
<dbReference type="PANTHER" id="PTHR10363">
    <property type="entry name" value="BLEOMYCIN HYDROLASE"/>
    <property type="match status" value="1"/>
</dbReference>
<keyword evidence="3 4" id="KW-0788">Thiol protease</keyword>
<keyword evidence="2 4" id="KW-0378">Hydrolase</keyword>
<evidence type="ECO:0000313" key="5">
    <source>
        <dbReference type="EMBL" id="MPM34843.1"/>
    </source>
</evidence>
<dbReference type="GO" id="GO:0006508">
    <property type="term" value="P:proteolysis"/>
    <property type="evidence" value="ECO:0007669"/>
    <property type="project" value="UniProtKB-KW"/>
</dbReference>
<reference evidence="5" key="1">
    <citation type="submission" date="2019-08" db="EMBL/GenBank/DDBJ databases">
        <authorList>
            <person name="Kucharzyk K."/>
            <person name="Murdoch R.W."/>
            <person name="Higgins S."/>
            <person name="Loffler F."/>
        </authorList>
    </citation>
    <scope>NUCLEOTIDE SEQUENCE</scope>
</reference>
<dbReference type="InterPro" id="IPR038765">
    <property type="entry name" value="Papain-like_cys_pep_sf"/>
</dbReference>
<dbReference type="SUPFAM" id="SSF54001">
    <property type="entry name" value="Cysteine proteinases"/>
    <property type="match status" value="1"/>
</dbReference>
<evidence type="ECO:0000256" key="1">
    <source>
        <dbReference type="ARBA" id="ARBA00022670"/>
    </source>
</evidence>
<dbReference type="PROSITE" id="PS00139">
    <property type="entry name" value="THIOL_PROTEASE_CYS"/>
    <property type="match status" value="1"/>
</dbReference>
<name>A0A644Z7Z8_9ZZZZ</name>
<evidence type="ECO:0000256" key="2">
    <source>
        <dbReference type="ARBA" id="ARBA00022801"/>
    </source>
</evidence>
<dbReference type="GO" id="GO:0070005">
    <property type="term" value="F:cysteine-type aminopeptidase activity"/>
    <property type="evidence" value="ECO:0007669"/>
    <property type="project" value="InterPro"/>
</dbReference>
<dbReference type="PANTHER" id="PTHR10363:SF2">
    <property type="entry name" value="BLEOMYCIN HYDROLASE"/>
    <property type="match status" value="1"/>
</dbReference>
<dbReference type="Pfam" id="PF03051">
    <property type="entry name" value="Peptidase_C1_2"/>
    <property type="match status" value="1"/>
</dbReference>
<keyword evidence="5" id="KW-0031">Aminopeptidase</keyword>
<dbReference type="Gene3D" id="3.90.70.10">
    <property type="entry name" value="Cysteine proteinases"/>
    <property type="match status" value="1"/>
</dbReference>
<keyword evidence="1 4" id="KW-0645">Protease</keyword>
<evidence type="ECO:0000256" key="3">
    <source>
        <dbReference type="ARBA" id="ARBA00022807"/>
    </source>
</evidence>
<evidence type="ECO:0000256" key="4">
    <source>
        <dbReference type="PIRNR" id="PIRNR005700"/>
    </source>
</evidence>
<dbReference type="GO" id="GO:0005737">
    <property type="term" value="C:cytoplasm"/>
    <property type="evidence" value="ECO:0007669"/>
    <property type="project" value="TreeGrafter"/>
</dbReference>
<dbReference type="GO" id="GO:0004197">
    <property type="term" value="F:cysteine-type endopeptidase activity"/>
    <property type="evidence" value="ECO:0007669"/>
    <property type="project" value="UniProtKB-EC"/>
</dbReference>
<dbReference type="AlphaFoldDB" id="A0A644Z7Z8"/>
<dbReference type="EMBL" id="VSSQ01007098">
    <property type="protein sequence ID" value="MPM34843.1"/>
    <property type="molecule type" value="Genomic_DNA"/>
</dbReference>
<comment type="similarity">
    <text evidence="4">Belongs to the peptidase C1 family.</text>
</comment>
<protein>
    <submittedName>
        <fullName evidence="5">Aminopeptidase C</fullName>
        <ecNumber evidence="5">3.4.22.40</ecNumber>
    </submittedName>
</protein>
<dbReference type="InterPro" id="IPR000169">
    <property type="entry name" value="Pept_cys_AS"/>
</dbReference>
<dbReference type="GO" id="GO:0009636">
    <property type="term" value="P:response to toxic substance"/>
    <property type="evidence" value="ECO:0007669"/>
    <property type="project" value="TreeGrafter"/>
</dbReference>
<proteinExistence type="inferred from homology"/>